<dbReference type="Proteomes" id="UP001157974">
    <property type="component" value="Unassembled WGS sequence"/>
</dbReference>
<proteinExistence type="inferred from homology"/>
<accession>A0AAV8UMX4</accession>
<feature type="transmembrane region" description="Helical" evidence="6">
    <location>
        <begin position="71"/>
        <end position="100"/>
    </location>
</feature>
<dbReference type="GO" id="GO:0016192">
    <property type="term" value="P:vesicle-mediated transport"/>
    <property type="evidence" value="ECO:0007669"/>
    <property type="project" value="TreeGrafter"/>
</dbReference>
<evidence type="ECO:0000256" key="3">
    <source>
        <dbReference type="ARBA" id="ARBA00022692"/>
    </source>
</evidence>
<comment type="subcellular location">
    <subcellularLocation>
        <location evidence="1 6">Membrane</location>
        <topology evidence="1 6">Multi-pass membrane protein</topology>
    </subcellularLocation>
</comment>
<keyword evidence="5 6" id="KW-0472">Membrane</keyword>
<protein>
    <recommendedName>
        <fullName evidence="6">Golgi apparatus membrane protein TVP23 homolog</fullName>
    </recommendedName>
</protein>
<dbReference type="GO" id="GO:0009306">
    <property type="term" value="P:protein secretion"/>
    <property type="evidence" value="ECO:0007669"/>
    <property type="project" value="TreeGrafter"/>
</dbReference>
<dbReference type="GO" id="GO:0000139">
    <property type="term" value="C:Golgi membrane"/>
    <property type="evidence" value="ECO:0007669"/>
    <property type="project" value="TreeGrafter"/>
</dbReference>
<organism evidence="7 8">
    <name type="scientific">Rhodosorus marinus</name>
    <dbReference type="NCBI Taxonomy" id="101924"/>
    <lineage>
        <taxon>Eukaryota</taxon>
        <taxon>Rhodophyta</taxon>
        <taxon>Stylonematophyceae</taxon>
        <taxon>Stylonematales</taxon>
        <taxon>Stylonemataceae</taxon>
        <taxon>Rhodosorus</taxon>
    </lineage>
</organism>
<feature type="transmembrane region" description="Helical" evidence="6">
    <location>
        <begin position="172"/>
        <end position="191"/>
    </location>
</feature>
<dbReference type="PANTHER" id="PTHR13019">
    <property type="entry name" value="GOLGI APPARATUS MEMBRANE PROTEIN TVP23"/>
    <property type="match status" value="1"/>
</dbReference>
<evidence type="ECO:0000313" key="8">
    <source>
        <dbReference type="Proteomes" id="UP001157974"/>
    </source>
</evidence>
<dbReference type="Pfam" id="PF05832">
    <property type="entry name" value="DUF846"/>
    <property type="match status" value="1"/>
</dbReference>
<comment type="similarity">
    <text evidence="2 6">Belongs to the TVP23 family.</text>
</comment>
<evidence type="ECO:0000256" key="4">
    <source>
        <dbReference type="ARBA" id="ARBA00022989"/>
    </source>
</evidence>
<evidence type="ECO:0000256" key="5">
    <source>
        <dbReference type="ARBA" id="ARBA00023136"/>
    </source>
</evidence>
<dbReference type="EMBL" id="JAMWBK010000007">
    <property type="protein sequence ID" value="KAJ8903384.1"/>
    <property type="molecule type" value="Genomic_DNA"/>
</dbReference>
<dbReference type="PANTHER" id="PTHR13019:SF7">
    <property type="entry name" value="GOLGI APPARATUS MEMBRANE PROTEIN TVP23"/>
    <property type="match status" value="1"/>
</dbReference>
<feature type="transmembrane region" description="Helical" evidence="6">
    <location>
        <begin position="145"/>
        <end position="166"/>
    </location>
</feature>
<evidence type="ECO:0000313" key="7">
    <source>
        <dbReference type="EMBL" id="KAJ8903384.1"/>
    </source>
</evidence>
<dbReference type="AlphaFoldDB" id="A0AAV8UMX4"/>
<dbReference type="InterPro" id="IPR008564">
    <property type="entry name" value="TVP23-like"/>
</dbReference>
<keyword evidence="4 6" id="KW-1133">Transmembrane helix</keyword>
<reference evidence="7 8" key="1">
    <citation type="journal article" date="2023" name="Nat. Commun.">
        <title>Origin of minicircular mitochondrial genomes in red algae.</title>
        <authorList>
            <person name="Lee Y."/>
            <person name="Cho C.H."/>
            <person name="Lee Y.M."/>
            <person name="Park S.I."/>
            <person name="Yang J.H."/>
            <person name="West J.A."/>
            <person name="Bhattacharya D."/>
            <person name="Yoon H.S."/>
        </authorList>
    </citation>
    <scope>NUCLEOTIDE SEQUENCE [LARGE SCALE GENOMIC DNA]</scope>
    <source>
        <strain evidence="7 8">CCMP1338</strain>
        <tissue evidence="7">Whole cell</tissue>
    </source>
</reference>
<name>A0AAV8UMX4_9RHOD</name>
<sequence>MSSGDENEVQFYEEESLPHVTKGARVEQFDVEEGGGGLDDEGGGGAIGTILRKSSHPGVALFHVGLKLAAIASYLLLGFFLGNFVVQFVVTVTLLAFDFWTVKNVSGRLMVGLRWWTDVNEDGTTAWRFECKEDNNTNSVIDSRLFWWSMYLQPVLWVGLGIVCIFRFEFTWLLVVAVALILTGTNLVAYFKCSRQQQEQMRSYMASAVMDQAMSYFRGSS</sequence>
<comment type="caution">
    <text evidence="7">The sequence shown here is derived from an EMBL/GenBank/DDBJ whole genome shotgun (WGS) entry which is preliminary data.</text>
</comment>
<keyword evidence="3 6" id="KW-0812">Transmembrane</keyword>
<evidence type="ECO:0000256" key="1">
    <source>
        <dbReference type="ARBA" id="ARBA00004141"/>
    </source>
</evidence>
<evidence type="ECO:0000256" key="2">
    <source>
        <dbReference type="ARBA" id="ARBA00005467"/>
    </source>
</evidence>
<gene>
    <name evidence="7" type="ORF">NDN08_004492</name>
</gene>
<keyword evidence="8" id="KW-1185">Reference proteome</keyword>
<evidence type="ECO:0000256" key="6">
    <source>
        <dbReference type="RuleBase" id="RU361206"/>
    </source>
</evidence>